<dbReference type="EMBL" id="BMYV01000002">
    <property type="protein sequence ID" value="GGX68464.1"/>
    <property type="molecule type" value="Genomic_DNA"/>
</dbReference>
<dbReference type="GO" id="GO:0032259">
    <property type="term" value="P:methylation"/>
    <property type="evidence" value="ECO:0007669"/>
    <property type="project" value="UniProtKB-KW"/>
</dbReference>
<dbReference type="PIRSF" id="PIRSF031679">
    <property type="entry name" value="Mtase_Alr7345_prd"/>
    <property type="match status" value="1"/>
</dbReference>
<dbReference type="RefSeq" id="WP_189584540.1">
    <property type="nucleotide sequence ID" value="NZ_BMYV01000002.1"/>
</dbReference>
<dbReference type="InterPro" id="IPR029063">
    <property type="entry name" value="SAM-dependent_MTases_sf"/>
</dbReference>
<dbReference type="InterPro" id="IPR016980">
    <property type="entry name" value="S-AdoMet-dep_MeTrfase_Alr7345"/>
</dbReference>
<dbReference type="Proteomes" id="UP000600865">
    <property type="component" value="Unassembled WGS sequence"/>
</dbReference>
<dbReference type="SUPFAM" id="SSF53335">
    <property type="entry name" value="S-adenosyl-L-methionine-dependent methyltransferases"/>
    <property type="match status" value="1"/>
</dbReference>
<dbReference type="AlphaFoldDB" id="A0A918KLI9"/>
<name>A0A918KLI9_9PROT</name>
<accession>A0A918KLI9</accession>
<dbReference type="Gene3D" id="3.40.50.150">
    <property type="entry name" value="Vaccinia Virus protein VP39"/>
    <property type="match status" value="1"/>
</dbReference>
<organism evidence="2 3">
    <name type="scientific">Litorimonas cladophorae</name>
    <dbReference type="NCBI Taxonomy" id="1220491"/>
    <lineage>
        <taxon>Bacteria</taxon>
        <taxon>Pseudomonadati</taxon>
        <taxon>Pseudomonadota</taxon>
        <taxon>Alphaproteobacteria</taxon>
        <taxon>Maricaulales</taxon>
        <taxon>Robiginitomaculaceae</taxon>
    </lineage>
</organism>
<gene>
    <name evidence="2" type="ORF">GCM10011309_17800</name>
</gene>
<evidence type="ECO:0000313" key="2">
    <source>
        <dbReference type="EMBL" id="GGX68464.1"/>
    </source>
</evidence>
<evidence type="ECO:0000313" key="3">
    <source>
        <dbReference type="Proteomes" id="UP000600865"/>
    </source>
</evidence>
<evidence type="ECO:0000256" key="1">
    <source>
        <dbReference type="SAM" id="SignalP"/>
    </source>
</evidence>
<comment type="caution">
    <text evidence="2">The sequence shown here is derived from an EMBL/GenBank/DDBJ whole genome shotgun (WGS) entry which is preliminary data.</text>
</comment>
<keyword evidence="2" id="KW-0489">Methyltransferase</keyword>
<proteinExistence type="predicted"/>
<dbReference type="GO" id="GO:0008168">
    <property type="term" value="F:methyltransferase activity"/>
    <property type="evidence" value="ECO:0007669"/>
    <property type="project" value="UniProtKB-KW"/>
</dbReference>
<sequence length="288" mass="31663">MRFYTPLLTTLAATALSACSDGETAPAPESEAQPEVKVVTMDDVLAHPRRAKDAARDQFRNPKGTLAFFDVGPGKRVGEIWPGWYTNVTAPYLAANNGQYVAVLYPAGVNTGLDERIAKYKETYADKDVYGEIEYAAFLKDTGPILAEGQEQLDVLLTFRNVHNWMGSDYAQDAFNRFYDALKPGGTLGVVEHRLPETAVQNPKGGTGYVQESYIKDLAIKAGFEFVGSSEINANPRDTADHPYGVWTLPPSSRLPKPDSEEASDFNAEAFKNIGESDRATLKFRKPK</sequence>
<protein>
    <submittedName>
        <fullName evidence="2">Methyltransferase</fullName>
    </submittedName>
</protein>
<feature type="signal peptide" evidence="1">
    <location>
        <begin position="1"/>
        <end position="20"/>
    </location>
</feature>
<feature type="chain" id="PRO_5037231469" evidence="1">
    <location>
        <begin position="21"/>
        <end position="288"/>
    </location>
</feature>
<keyword evidence="3" id="KW-1185">Reference proteome</keyword>
<keyword evidence="2" id="KW-0808">Transferase</keyword>
<dbReference type="PROSITE" id="PS51257">
    <property type="entry name" value="PROKAR_LIPOPROTEIN"/>
    <property type="match status" value="1"/>
</dbReference>
<reference evidence="2 3" key="1">
    <citation type="journal article" date="2014" name="Int. J. Syst. Evol. Microbiol.">
        <title>Complete genome sequence of Corynebacterium casei LMG S-19264T (=DSM 44701T), isolated from a smear-ripened cheese.</title>
        <authorList>
            <consortium name="US DOE Joint Genome Institute (JGI-PGF)"/>
            <person name="Walter F."/>
            <person name="Albersmeier A."/>
            <person name="Kalinowski J."/>
            <person name="Ruckert C."/>
        </authorList>
    </citation>
    <scope>NUCLEOTIDE SEQUENCE [LARGE SCALE GENOMIC DNA]</scope>
    <source>
        <strain evidence="2 3">KCTC 23968</strain>
    </source>
</reference>
<keyword evidence="1" id="KW-0732">Signal</keyword>